<reference evidence="3 5" key="1">
    <citation type="journal article" date="2015" name="Genome Announc.">
        <title>Complete Genome Sequence of Steroid-Transforming Nocardioides simplex VKM Ac-2033D.</title>
        <authorList>
            <person name="Shtratnikova V.Y."/>
            <person name="Schelkunov M.I."/>
            <person name="Pekov Y.A."/>
            <person name="Fokina V.V."/>
            <person name="Logacheva M.D."/>
            <person name="Sokolov S.L."/>
            <person name="Bragin E.Y."/>
            <person name="Ashapkin V.V."/>
            <person name="Donova M.V."/>
        </authorList>
    </citation>
    <scope>NUCLEOTIDE SEQUENCE [LARGE SCALE GENOMIC DNA]</scope>
    <source>
        <strain evidence="3 5">VKM Ac-2033D</strain>
    </source>
</reference>
<accession>A0A0C5XG54</accession>
<organism evidence="3 5">
    <name type="scientific">Nocardioides simplex</name>
    <name type="common">Arthrobacter simplex</name>
    <dbReference type="NCBI Taxonomy" id="2045"/>
    <lineage>
        <taxon>Bacteria</taxon>
        <taxon>Bacillati</taxon>
        <taxon>Actinomycetota</taxon>
        <taxon>Actinomycetes</taxon>
        <taxon>Propionibacteriales</taxon>
        <taxon>Nocardioidaceae</taxon>
        <taxon>Pimelobacter</taxon>
    </lineage>
</organism>
<dbReference type="AlphaFoldDB" id="A0A0C5XG54"/>
<dbReference type="Pfam" id="PF13556">
    <property type="entry name" value="HTH_30"/>
    <property type="match status" value="1"/>
</dbReference>
<name>A0A0C5XG54_NOCSI</name>
<evidence type="ECO:0000313" key="5">
    <source>
        <dbReference type="Proteomes" id="UP000030300"/>
    </source>
</evidence>
<evidence type="ECO:0000259" key="1">
    <source>
        <dbReference type="Pfam" id="PF13556"/>
    </source>
</evidence>
<dbReference type="Gene3D" id="1.10.10.2840">
    <property type="entry name" value="PucR C-terminal helix-turn-helix domain"/>
    <property type="match status" value="1"/>
</dbReference>
<dbReference type="InterPro" id="IPR051448">
    <property type="entry name" value="CdaR-like_regulators"/>
</dbReference>
<dbReference type="RefSeq" id="WP_052138290.1">
    <property type="nucleotide sequence ID" value="NZ_BJMC01000002.1"/>
</dbReference>
<dbReference type="KEGG" id="psim:KR76_05900"/>
<dbReference type="Proteomes" id="UP000030300">
    <property type="component" value="Chromosome"/>
</dbReference>
<gene>
    <name evidence="4" type="ORF">F9L07_27160</name>
    <name evidence="3" type="ORF">KR76_05900</name>
</gene>
<evidence type="ECO:0000313" key="3">
    <source>
        <dbReference type="EMBL" id="AJR18166.1"/>
    </source>
</evidence>
<dbReference type="PANTHER" id="PTHR33744">
    <property type="entry name" value="CARBOHYDRATE DIACID REGULATOR"/>
    <property type="match status" value="1"/>
</dbReference>
<dbReference type="EMBL" id="WBVM01000006">
    <property type="protein sequence ID" value="KAB2807175.1"/>
    <property type="molecule type" value="Genomic_DNA"/>
</dbReference>
<evidence type="ECO:0000259" key="2">
    <source>
        <dbReference type="Pfam" id="PF14361"/>
    </source>
</evidence>
<proteinExistence type="predicted"/>
<dbReference type="PANTHER" id="PTHR33744:SF1">
    <property type="entry name" value="DNA-BINDING TRANSCRIPTIONAL ACTIVATOR ADER"/>
    <property type="match status" value="1"/>
</dbReference>
<protein>
    <submittedName>
        <fullName evidence="4">PucR family transcriptional regulator</fullName>
    </submittedName>
    <submittedName>
        <fullName evidence="3">Regulatory protein</fullName>
    </submittedName>
</protein>
<dbReference type="InterPro" id="IPR025751">
    <property type="entry name" value="RsbRD_N_dom"/>
</dbReference>
<dbReference type="InterPro" id="IPR042070">
    <property type="entry name" value="PucR_C-HTH_sf"/>
</dbReference>
<sequence>MTETPTRVSLPGSAQWMISSLEGQVREVAERVTLQVRTTVPELDGTGDGRLRHLVFTAIHNAMRLFVDEALGREVSYVAVEDMFRKVGYRVAIRGRDQDLIDQGMNVAVAELSNELRVRAAENELSAGALNAINEAVTSFVHHLTAQIGVGWRAGAEARNTDSGLARSRLLAALLSGADDDEIETQAAIAGWEVPDGLTVIAVDLPEGRTMPGDALGDEALTRPSRTPQPVVCGVDDADEVVARIRAGFPQARAAVCWPVPRSDVPAAWTWATRAQELVRAKVIPARPVIDCVRFRTEIWLHAEPVLRRQLAQELLQPLFNETENSREILSETLLVWLETRDSAPAIAARLGVHPQTVRYRWKRINELFGDALHDPDFVIQLTLLLKASVPLWIAGDQSDFERFREQEEAG</sequence>
<keyword evidence="5" id="KW-1185">Reference proteome</keyword>
<dbReference type="EMBL" id="CP009896">
    <property type="protein sequence ID" value="AJR18166.1"/>
    <property type="molecule type" value="Genomic_DNA"/>
</dbReference>
<evidence type="ECO:0000313" key="6">
    <source>
        <dbReference type="Proteomes" id="UP000449906"/>
    </source>
</evidence>
<evidence type="ECO:0000313" key="4">
    <source>
        <dbReference type="EMBL" id="KAB2807175.1"/>
    </source>
</evidence>
<dbReference type="Proteomes" id="UP000449906">
    <property type="component" value="Unassembled WGS sequence"/>
</dbReference>
<dbReference type="GeneID" id="96612546"/>
<feature type="domain" description="PucR C-terminal helix-turn-helix" evidence="1">
    <location>
        <begin position="330"/>
        <end position="388"/>
    </location>
</feature>
<dbReference type="Pfam" id="PF14361">
    <property type="entry name" value="RsbRD_N"/>
    <property type="match status" value="1"/>
</dbReference>
<reference evidence="4 6" key="2">
    <citation type="submission" date="2019-09" db="EMBL/GenBank/DDBJ databases">
        <title>Pimelobacter sp. isolated from Paulinella.</title>
        <authorList>
            <person name="Jeong S.E."/>
        </authorList>
    </citation>
    <scope>NUCLEOTIDE SEQUENCE [LARGE SCALE GENOMIC DNA]</scope>
    <source>
        <strain evidence="4 6">Pch-N</strain>
    </source>
</reference>
<dbReference type="OrthoDB" id="5243741at2"/>
<feature type="domain" description="RsbT co-antagonist protein RsbRD N-terminal" evidence="2">
    <location>
        <begin position="27"/>
        <end position="158"/>
    </location>
</feature>
<dbReference type="HOGENOM" id="CLU_044949_0_0_11"/>
<dbReference type="InterPro" id="IPR025736">
    <property type="entry name" value="PucR_C-HTH_dom"/>
</dbReference>